<dbReference type="Proteomes" id="UP000554286">
    <property type="component" value="Unassembled WGS sequence"/>
</dbReference>
<sequence>MAEALDRLSRDQEHIAGLFKTLTFRGVALVTVAEGEVNELHVGLKGTMNALFLKDLGQKTRRGLEGRVRAGRSAGGLSFGYEMVRQVNARGEVDAGHRRINEAEAAVVRRIFEMFAGGTGPRTIARILNEEGVPGPRGRPWRDTTIRGHKARGTGILRNQEYIGRLVWNRQRFIKDPATGKRVSRPNPPETWVITAVPDLRILDDDLWTRVQRRLDDIRESEGVRKARETQFWTHRRPETLLAGKVTCAVCGGAMISAGKDYLACGRARAGTDCSNRKGLRRGPLEDLILAALKDQLMAPDLVEDFCVTFREHMEAQRVQAQANRKTVEADLEKAERKIASLIDAIAEGFRSPDLQTRLDTLSAHRDDLRAKLSAAPPALPPFTVDLATLYRQQVGRLHATLQDPKTRQEAVEHLRTLIEEVRVGPPLDRGGREVELIGEIASMIELSLGAHAKKAASGEAALDADVRRSVKVVAGTCPAVM</sequence>
<feature type="domain" description="Recombinase" evidence="2">
    <location>
        <begin position="78"/>
        <end position="221"/>
    </location>
</feature>
<dbReference type="GO" id="GO:0003677">
    <property type="term" value="F:DNA binding"/>
    <property type="evidence" value="ECO:0007669"/>
    <property type="project" value="InterPro"/>
</dbReference>
<gene>
    <name evidence="3" type="ORF">GGD89_002824</name>
</gene>
<evidence type="ECO:0000313" key="4">
    <source>
        <dbReference type="Proteomes" id="UP000554286"/>
    </source>
</evidence>
<dbReference type="EMBL" id="JACIGK010000022">
    <property type="protein sequence ID" value="MBB4267183.1"/>
    <property type="molecule type" value="Genomic_DNA"/>
</dbReference>
<accession>A0A7W6WAU3</accession>
<reference evidence="3 4" key="1">
    <citation type="submission" date="2020-08" db="EMBL/GenBank/DDBJ databases">
        <title>Genome sequencing of Purple Non-Sulfur Bacteria from various extreme environments.</title>
        <authorList>
            <person name="Mayer M."/>
        </authorList>
    </citation>
    <scope>NUCLEOTIDE SEQUENCE [LARGE SCALE GENOMIC DNA]</scope>
    <source>
        <strain evidence="3 4">JA131</strain>
    </source>
</reference>
<dbReference type="PROSITE" id="PS51737">
    <property type="entry name" value="RECOMBINASE_DNA_BIND"/>
    <property type="match status" value="1"/>
</dbReference>
<dbReference type="GO" id="GO:0000150">
    <property type="term" value="F:DNA strand exchange activity"/>
    <property type="evidence" value="ECO:0007669"/>
    <property type="project" value="InterPro"/>
</dbReference>
<name>A0A7W6WAU3_9PROT</name>
<dbReference type="InterPro" id="IPR036162">
    <property type="entry name" value="Resolvase-like_N_sf"/>
</dbReference>
<dbReference type="PANTHER" id="PTHR30461:SF23">
    <property type="entry name" value="DNA RECOMBINASE-RELATED"/>
    <property type="match status" value="1"/>
</dbReference>
<dbReference type="SUPFAM" id="SSF53041">
    <property type="entry name" value="Resolvase-like"/>
    <property type="match status" value="1"/>
</dbReference>
<comment type="caution">
    <text evidence="3">The sequence shown here is derived from an EMBL/GenBank/DDBJ whole genome shotgun (WGS) entry which is preliminary data.</text>
</comment>
<evidence type="ECO:0000256" key="1">
    <source>
        <dbReference type="SAM" id="Coils"/>
    </source>
</evidence>
<dbReference type="PANTHER" id="PTHR30461">
    <property type="entry name" value="DNA-INVERTASE FROM LAMBDOID PROPHAGE"/>
    <property type="match status" value="1"/>
</dbReference>
<feature type="coiled-coil region" evidence="1">
    <location>
        <begin position="311"/>
        <end position="345"/>
    </location>
</feature>
<protein>
    <recommendedName>
        <fullName evidence="2">Recombinase domain-containing protein</fullName>
    </recommendedName>
</protein>
<proteinExistence type="predicted"/>
<dbReference type="InterPro" id="IPR011109">
    <property type="entry name" value="DNA_bind_recombinase_dom"/>
</dbReference>
<dbReference type="InterPro" id="IPR038109">
    <property type="entry name" value="DNA_bind_recomb_sf"/>
</dbReference>
<organism evidence="3 4">
    <name type="scientific">Roseospira visakhapatnamensis</name>
    <dbReference type="NCBI Taxonomy" id="390880"/>
    <lineage>
        <taxon>Bacteria</taxon>
        <taxon>Pseudomonadati</taxon>
        <taxon>Pseudomonadota</taxon>
        <taxon>Alphaproteobacteria</taxon>
        <taxon>Rhodospirillales</taxon>
        <taxon>Rhodospirillaceae</taxon>
        <taxon>Roseospira</taxon>
    </lineage>
</organism>
<keyword evidence="1" id="KW-0175">Coiled coil</keyword>
<dbReference type="InterPro" id="IPR025827">
    <property type="entry name" value="Zn_ribbon_recom_dom"/>
</dbReference>
<dbReference type="Pfam" id="PF13408">
    <property type="entry name" value="Zn_ribbon_recom"/>
    <property type="match status" value="1"/>
</dbReference>
<keyword evidence="4" id="KW-1185">Reference proteome</keyword>
<dbReference type="AlphaFoldDB" id="A0A7W6WAU3"/>
<evidence type="ECO:0000259" key="2">
    <source>
        <dbReference type="PROSITE" id="PS51737"/>
    </source>
</evidence>
<dbReference type="InterPro" id="IPR006119">
    <property type="entry name" value="Resolv_N"/>
</dbReference>
<dbReference type="Pfam" id="PF00239">
    <property type="entry name" value="Resolvase"/>
    <property type="match status" value="1"/>
</dbReference>
<dbReference type="Pfam" id="PF07508">
    <property type="entry name" value="Recombinase"/>
    <property type="match status" value="1"/>
</dbReference>
<evidence type="ECO:0000313" key="3">
    <source>
        <dbReference type="EMBL" id="MBB4267183.1"/>
    </source>
</evidence>
<dbReference type="InterPro" id="IPR050639">
    <property type="entry name" value="SSR_resolvase"/>
</dbReference>
<dbReference type="Gene3D" id="3.90.1750.20">
    <property type="entry name" value="Putative Large Serine Recombinase, Chain B, Domain 2"/>
    <property type="match status" value="1"/>
</dbReference>